<evidence type="ECO:0000313" key="3">
    <source>
        <dbReference type="Proteomes" id="UP001176961"/>
    </source>
</evidence>
<evidence type="ECO:0000256" key="1">
    <source>
        <dbReference type="SAM" id="MobiDB-lite"/>
    </source>
</evidence>
<comment type="caution">
    <text evidence="2">The sequence shown here is derived from an EMBL/GenBank/DDBJ whole genome shotgun (WGS) entry which is preliminary data.</text>
</comment>
<protein>
    <submittedName>
        <fullName evidence="2">Uncharacterized protein</fullName>
    </submittedName>
</protein>
<feature type="compositionally biased region" description="Basic and acidic residues" evidence="1">
    <location>
        <begin position="1"/>
        <end position="10"/>
    </location>
</feature>
<sequence>MRSGRNDMERGGNGFAGGRNIMDKKFGDRQNIGESLLFAAFLKMNFPSAFKRLGLEKKMERARKLDRW</sequence>
<reference evidence="2" key="1">
    <citation type="submission" date="2023-07" db="EMBL/GenBank/DDBJ databases">
        <authorList>
            <consortium name="CYATHOMIX"/>
        </authorList>
    </citation>
    <scope>NUCLEOTIDE SEQUENCE</scope>
    <source>
        <strain evidence="2">N/A</strain>
    </source>
</reference>
<dbReference type="Proteomes" id="UP001176961">
    <property type="component" value="Unassembled WGS sequence"/>
</dbReference>
<dbReference type="AlphaFoldDB" id="A0AA36DLJ4"/>
<evidence type="ECO:0000313" key="2">
    <source>
        <dbReference type="EMBL" id="CAJ0588628.1"/>
    </source>
</evidence>
<name>A0AA36DLJ4_CYLNA</name>
<dbReference type="EMBL" id="CATQJL010000001">
    <property type="protein sequence ID" value="CAJ0588628.1"/>
    <property type="molecule type" value="Genomic_DNA"/>
</dbReference>
<proteinExistence type="predicted"/>
<keyword evidence="3" id="KW-1185">Reference proteome</keyword>
<accession>A0AA36DLJ4</accession>
<gene>
    <name evidence="2" type="ORF">CYNAS_LOCUS611</name>
</gene>
<organism evidence="2 3">
    <name type="scientific">Cylicocyclus nassatus</name>
    <name type="common">Nematode worm</name>
    <dbReference type="NCBI Taxonomy" id="53992"/>
    <lineage>
        <taxon>Eukaryota</taxon>
        <taxon>Metazoa</taxon>
        <taxon>Ecdysozoa</taxon>
        <taxon>Nematoda</taxon>
        <taxon>Chromadorea</taxon>
        <taxon>Rhabditida</taxon>
        <taxon>Rhabditina</taxon>
        <taxon>Rhabditomorpha</taxon>
        <taxon>Strongyloidea</taxon>
        <taxon>Strongylidae</taxon>
        <taxon>Cylicocyclus</taxon>
    </lineage>
</organism>
<feature type="region of interest" description="Disordered" evidence="1">
    <location>
        <begin position="1"/>
        <end position="20"/>
    </location>
</feature>